<keyword evidence="2" id="KW-0805">Transcription regulation</keyword>
<evidence type="ECO:0000313" key="7">
    <source>
        <dbReference type="EMBL" id="KMZ75779.1"/>
    </source>
</evidence>
<dbReference type="PANTHER" id="PTHR31140">
    <property type="entry name" value="B3 DOMAIN-CONTAINING TRANSCRIPTION FACTOR ABI3"/>
    <property type="match status" value="1"/>
</dbReference>
<dbReference type="InterPro" id="IPR003340">
    <property type="entry name" value="B3_DNA-bd"/>
</dbReference>
<dbReference type="EMBL" id="LFYR01000113">
    <property type="protein sequence ID" value="KMZ75779.1"/>
    <property type="molecule type" value="Genomic_DNA"/>
</dbReference>
<dbReference type="Proteomes" id="UP000036987">
    <property type="component" value="Unassembled WGS sequence"/>
</dbReference>
<reference evidence="8" key="1">
    <citation type="journal article" date="2016" name="Nature">
        <title>The genome of the seagrass Zostera marina reveals angiosperm adaptation to the sea.</title>
        <authorList>
            <person name="Olsen J.L."/>
            <person name="Rouze P."/>
            <person name="Verhelst B."/>
            <person name="Lin Y.-C."/>
            <person name="Bayer T."/>
            <person name="Collen J."/>
            <person name="Dattolo E."/>
            <person name="De Paoli E."/>
            <person name="Dittami S."/>
            <person name="Maumus F."/>
            <person name="Michel G."/>
            <person name="Kersting A."/>
            <person name="Lauritano C."/>
            <person name="Lohaus R."/>
            <person name="Toepel M."/>
            <person name="Tonon T."/>
            <person name="Vanneste K."/>
            <person name="Amirebrahimi M."/>
            <person name="Brakel J."/>
            <person name="Bostroem C."/>
            <person name="Chovatia M."/>
            <person name="Grimwood J."/>
            <person name="Jenkins J.W."/>
            <person name="Jueterbock A."/>
            <person name="Mraz A."/>
            <person name="Stam W.T."/>
            <person name="Tice H."/>
            <person name="Bornberg-Bauer E."/>
            <person name="Green P.J."/>
            <person name="Pearson G.A."/>
            <person name="Procaccini G."/>
            <person name="Duarte C.M."/>
            <person name="Schmutz J."/>
            <person name="Reusch T.B.H."/>
            <person name="Van de Peer Y."/>
        </authorList>
    </citation>
    <scope>NUCLEOTIDE SEQUENCE [LARGE SCALE GENOMIC DNA]</scope>
    <source>
        <strain evidence="8">cv. Finnish</strain>
    </source>
</reference>
<evidence type="ECO:0000313" key="8">
    <source>
        <dbReference type="Proteomes" id="UP000036987"/>
    </source>
</evidence>
<dbReference type="AlphaFoldDB" id="A0A0K9Q3M4"/>
<evidence type="ECO:0000256" key="5">
    <source>
        <dbReference type="ARBA" id="ARBA00023242"/>
    </source>
</evidence>
<keyword evidence="5" id="KW-0539">Nucleus</keyword>
<dbReference type="SUPFAM" id="SSF101936">
    <property type="entry name" value="DNA-binding pseudobarrel domain"/>
    <property type="match status" value="1"/>
</dbReference>
<keyword evidence="4" id="KW-0804">Transcription</keyword>
<evidence type="ECO:0000256" key="3">
    <source>
        <dbReference type="ARBA" id="ARBA00023125"/>
    </source>
</evidence>
<dbReference type="InterPro" id="IPR015300">
    <property type="entry name" value="DNA-bd_pseudobarrel_sf"/>
</dbReference>
<evidence type="ECO:0000259" key="6">
    <source>
        <dbReference type="SMART" id="SM01019"/>
    </source>
</evidence>
<protein>
    <recommendedName>
        <fullName evidence="6">TF-B3 domain-containing protein</fullName>
    </recommendedName>
</protein>
<dbReference type="GO" id="GO:0003677">
    <property type="term" value="F:DNA binding"/>
    <property type="evidence" value="ECO:0007669"/>
    <property type="project" value="UniProtKB-KW"/>
</dbReference>
<comment type="caution">
    <text evidence="7">The sequence shown here is derived from an EMBL/GenBank/DDBJ whole genome shotgun (WGS) entry which is preliminary data.</text>
</comment>
<evidence type="ECO:0000256" key="1">
    <source>
        <dbReference type="ARBA" id="ARBA00004123"/>
    </source>
</evidence>
<accession>A0A0K9Q3M4</accession>
<evidence type="ECO:0000256" key="4">
    <source>
        <dbReference type="ARBA" id="ARBA00023163"/>
    </source>
</evidence>
<dbReference type="PANTHER" id="PTHR31140:SF74">
    <property type="entry name" value="B3 DOMAIN-CONTAINING TRANSCRIPTION FACTOR LEC2"/>
    <property type="match status" value="1"/>
</dbReference>
<sequence>MSNPPHSNIPPRSFGCSSLATVPPLQYSSDELNVEFISHVGSSSSSSPFPLSLDECYNIQQTPYTFTSSSSSSAPASTYVFTNMTAPVEESGTGVQQYLMNNNYDQMIGVPSWWPLHGGDEMGNTEVQQQTYSATTTTCSSAPTCLASWMDQNQSMPLTLQYSPYTQDLSLFPSLEHMGYGFVLQKELRNSDVNNIGRIVLPKRESESTLPFLSVKEGIQLSIMELFNPCVWRMRYRFWPNNKSRMYVLENTGEFIRRHGLKCGDYIAIYQDMSKQLYICSRRVERPLLEENPTPSSTTTPVVTAAQMTSNAVVDMQTMEEQGQATRDSFEMGSGFFDTSLESGDNSFQFTDPSTSLFDTARGDHYSTRHLESLPNIEDCDLSIYDVVPEKTTGGDHRVLK</sequence>
<dbReference type="GO" id="GO:0003700">
    <property type="term" value="F:DNA-binding transcription factor activity"/>
    <property type="evidence" value="ECO:0007669"/>
    <property type="project" value="InterPro"/>
</dbReference>
<dbReference type="STRING" id="29655.A0A0K9Q3M4"/>
<keyword evidence="8" id="KW-1185">Reference proteome</keyword>
<dbReference type="OrthoDB" id="757982at2759"/>
<keyword evidence="3" id="KW-0238">DNA-binding</keyword>
<comment type="subcellular location">
    <subcellularLocation>
        <location evidence="1">Nucleus</location>
    </subcellularLocation>
</comment>
<evidence type="ECO:0000256" key="2">
    <source>
        <dbReference type="ARBA" id="ARBA00023015"/>
    </source>
</evidence>
<dbReference type="Pfam" id="PF02362">
    <property type="entry name" value="B3"/>
    <property type="match status" value="1"/>
</dbReference>
<proteinExistence type="predicted"/>
<dbReference type="InterPro" id="IPR044800">
    <property type="entry name" value="LEC2-like"/>
</dbReference>
<feature type="domain" description="TF-B3" evidence="6">
    <location>
        <begin position="184"/>
        <end position="283"/>
    </location>
</feature>
<dbReference type="GO" id="GO:0005634">
    <property type="term" value="C:nucleus"/>
    <property type="evidence" value="ECO:0007669"/>
    <property type="project" value="UniProtKB-SubCell"/>
</dbReference>
<dbReference type="SMART" id="SM01019">
    <property type="entry name" value="B3"/>
    <property type="match status" value="1"/>
</dbReference>
<name>A0A0K9Q3M4_ZOSMR</name>
<organism evidence="7 8">
    <name type="scientific">Zostera marina</name>
    <name type="common">Eelgrass</name>
    <dbReference type="NCBI Taxonomy" id="29655"/>
    <lineage>
        <taxon>Eukaryota</taxon>
        <taxon>Viridiplantae</taxon>
        <taxon>Streptophyta</taxon>
        <taxon>Embryophyta</taxon>
        <taxon>Tracheophyta</taxon>
        <taxon>Spermatophyta</taxon>
        <taxon>Magnoliopsida</taxon>
        <taxon>Liliopsida</taxon>
        <taxon>Zosteraceae</taxon>
        <taxon>Zostera</taxon>
    </lineage>
</organism>
<dbReference type="Gene3D" id="2.40.330.10">
    <property type="entry name" value="DNA-binding pseudobarrel domain"/>
    <property type="match status" value="1"/>
</dbReference>
<gene>
    <name evidence="7" type="ORF">ZOSMA_10G00470</name>
</gene>